<comment type="caution">
    <text evidence="2">The sequence shown here is derived from an EMBL/GenBank/DDBJ whole genome shotgun (WGS) entry which is preliminary data.</text>
</comment>
<feature type="transmembrane region" description="Helical" evidence="1">
    <location>
        <begin position="324"/>
        <end position="341"/>
    </location>
</feature>
<feature type="transmembrane region" description="Helical" evidence="1">
    <location>
        <begin position="7"/>
        <end position="27"/>
    </location>
</feature>
<feature type="transmembrane region" description="Helical" evidence="1">
    <location>
        <begin position="200"/>
        <end position="216"/>
    </location>
</feature>
<name>A0A940PHI5_9ENTE</name>
<feature type="transmembrane region" description="Helical" evidence="1">
    <location>
        <begin position="39"/>
        <end position="55"/>
    </location>
</feature>
<feature type="transmembrane region" description="Helical" evidence="1">
    <location>
        <begin position="222"/>
        <end position="239"/>
    </location>
</feature>
<accession>A0A940PHI5</accession>
<evidence type="ECO:0000313" key="2">
    <source>
        <dbReference type="EMBL" id="MBP1043671.1"/>
    </source>
</evidence>
<feature type="transmembrane region" description="Helical" evidence="1">
    <location>
        <begin position="121"/>
        <end position="149"/>
    </location>
</feature>
<feature type="transmembrane region" description="Helical" evidence="1">
    <location>
        <begin position="348"/>
        <end position="365"/>
    </location>
</feature>
<feature type="transmembrane region" description="Helical" evidence="1">
    <location>
        <begin position="91"/>
        <end position="109"/>
    </location>
</feature>
<evidence type="ECO:0008006" key="4">
    <source>
        <dbReference type="Google" id="ProtNLM"/>
    </source>
</evidence>
<evidence type="ECO:0000256" key="1">
    <source>
        <dbReference type="SAM" id="Phobius"/>
    </source>
</evidence>
<dbReference type="RefSeq" id="WP_209531485.1">
    <property type="nucleotide sequence ID" value="NZ_JAEEGA010000018.1"/>
</dbReference>
<reference evidence="2" key="1">
    <citation type="submission" date="2020-12" db="EMBL/GenBank/DDBJ databases">
        <title>Vagococcus allomyrinae sp. nov. and Enterococcus lavae sp. nov., isolated from the larvae of Allomyrina dichotoma.</title>
        <authorList>
            <person name="Lee S.D."/>
        </authorList>
    </citation>
    <scope>NUCLEOTIDE SEQUENCE</scope>
    <source>
        <strain evidence="2">BWB3-3</strain>
    </source>
</reference>
<feature type="transmembrane region" description="Helical" evidence="1">
    <location>
        <begin position="371"/>
        <end position="392"/>
    </location>
</feature>
<evidence type="ECO:0000313" key="3">
    <source>
        <dbReference type="Proteomes" id="UP000674938"/>
    </source>
</evidence>
<dbReference type="AlphaFoldDB" id="A0A940PHI5"/>
<gene>
    <name evidence="2" type="ORF">I6N95_21825</name>
</gene>
<keyword evidence="1" id="KW-0472">Membrane</keyword>
<sequence length="400" mass="46019">MIDKVLKFFHVNTQSIVLSLLVVGLFLPTSVGQWMRNEIFYFVILGAFLLLLFLIQKKVDKVQLGVAVLLNGLLLFYTASAKNIENPPEMYRYYAILFLMMTLIFCLDLDIKNSRLDYSRWALNGISVIFILWSLSAILHIELFTNFIIGPYQAFYDGLVQTMLSEGKPINVFGTHSLAGFYLFIFATLHMLTFYVTRKYFNAVAASLFLIFLVATKSTTSYVYFIIGSGLFLLMLYLVNKKTFIIGLVVAAVLGVILSVKFDLFSVLKSNLFDKASNNGMGIRFREGGTIAVQIDRVMANPFKGTGYRSIWETYYIDCGFTHFAQRLSLPGMILIYLSFFRFLKKHLNWLLASFLFTMFLLFEIGFANFFYFRTLFILPFIVFYISQLIAYNKEVKLEV</sequence>
<keyword evidence="3" id="KW-1185">Reference proteome</keyword>
<feature type="transmembrane region" description="Helical" evidence="1">
    <location>
        <begin position="244"/>
        <end position="262"/>
    </location>
</feature>
<feature type="transmembrane region" description="Helical" evidence="1">
    <location>
        <begin position="169"/>
        <end position="188"/>
    </location>
</feature>
<proteinExistence type="predicted"/>
<keyword evidence="1" id="KW-0812">Transmembrane</keyword>
<dbReference type="Proteomes" id="UP000674938">
    <property type="component" value="Unassembled WGS sequence"/>
</dbReference>
<keyword evidence="1" id="KW-1133">Transmembrane helix</keyword>
<feature type="transmembrane region" description="Helical" evidence="1">
    <location>
        <begin position="62"/>
        <end position="79"/>
    </location>
</feature>
<organism evidence="2 3">
    <name type="scientific">Vagococcus allomyrinae</name>
    <dbReference type="NCBI Taxonomy" id="2794353"/>
    <lineage>
        <taxon>Bacteria</taxon>
        <taxon>Bacillati</taxon>
        <taxon>Bacillota</taxon>
        <taxon>Bacilli</taxon>
        <taxon>Lactobacillales</taxon>
        <taxon>Enterococcaceae</taxon>
        <taxon>Vagococcus</taxon>
    </lineage>
</organism>
<dbReference type="EMBL" id="JAEEGA010000018">
    <property type="protein sequence ID" value="MBP1043671.1"/>
    <property type="molecule type" value="Genomic_DNA"/>
</dbReference>
<protein>
    <recommendedName>
        <fullName evidence="4">O-antigen ligase domain-containing protein</fullName>
    </recommendedName>
</protein>